<dbReference type="Gene3D" id="1.10.30.10">
    <property type="entry name" value="High mobility group box domain"/>
    <property type="match status" value="1"/>
</dbReference>
<dbReference type="Pfam" id="PF08073">
    <property type="entry name" value="CHDNT"/>
    <property type="match status" value="1"/>
</dbReference>
<dbReference type="SUPFAM" id="SSF47095">
    <property type="entry name" value="HMG-box"/>
    <property type="match status" value="1"/>
</dbReference>
<evidence type="ECO:0000313" key="3">
    <source>
        <dbReference type="RefSeq" id="XP_028137788.1"/>
    </source>
</evidence>
<evidence type="ECO:0000256" key="1">
    <source>
        <dbReference type="SAM" id="MobiDB-lite"/>
    </source>
</evidence>
<protein>
    <submittedName>
        <fullName evidence="3">Chromodomain-helicase-DNA-binding protein Mi-2 homolog</fullName>
    </submittedName>
</protein>
<dbReference type="CDD" id="cd00084">
    <property type="entry name" value="HMG-box_SF"/>
    <property type="match status" value="1"/>
</dbReference>
<name>A0A6P7FY96_DIAVI</name>
<dbReference type="InParanoid" id="A0A6P7FY96"/>
<reference evidence="3" key="1">
    <citation type="submission" date="2025-08" db="UniProtKB">
        <authorList>
            <consortium name="RefSeq"/>
        </authorList>
    </citation>
    <scope>IDENTIFICATION</scope>
    <source>
        <tissue evidence="3">Whole insect</tissue>
    </source>
</reference>
<dbReference type="InterPro" id="IPR012958">
    <property type="entry name" value="CHD_N"/>
</dbReference>
<dbReference type="AlphaFoldDB" id="A0A6P7FY96"/>
<dbReference type="InterPro" id="IPR036910">
    <property type="entry name" value="HMG_box_dom_sf"/>
</dbReference>
<dbReference type="GO" id="GO:0005634">
    <property type="term" value="C:nucleus"/>
    <property type="evidence" value="ECO:0007669"/>
    <property type="project" value="UniProtKB-ARBA"/>
</dbReference>
<sequence>MPTIEQVCSTFGLTDVELDYSDADMQNLTTYKLFQQHVRPLLAKENPKVPMSKLMMLVAAKWREFSNSNPNLQSENEPSAATSTTSEESYPKTNRSRASKEAAQKIVEVNDCISL</sequence>
<proteinExistence type="predicted"/>
<feature type="compositionally biased region" description="Low complexity" evidence="1">
    <location>
        <begin position="74"/>
        <end position="88"/>
    </location>
</feature>
<feature type="domain" description="CHD N-terminal" evidence="2">
    <location>
        <begin position="17"/>
        <end position="70"/>
    </location>
</feature>
<gene>
    <name evidence="3" type="primary">LOC114332228</name>
</gene>
<feature type="region of interest" description="Disordered" evidence="1">
    <location>
        <begin position="67"/>
        <end position="103"/>
    </location>
</feature>
<accession>A0A6P7FY96</accession>
<dbReference type="RefSeq" id="XP_028137788.1">
    <property type="nucleotide sequence ID" value="XM_028281987.1"/>
</dbReference>
<organism evidence="3">
    <name type="scientific">Diabrotica virgifera virgifera</name>
    <name type="common">western corn rootworm</name>
    <dbReference type="NCBI Taxonomy" id="50390"/>
    <lineage>
        <taxon>Eukaryota</taxon>
        <taxon>Metazoa</taxon>
        <taxon>Ecdysozoa</taxon>
        <taxon>Arthropoda</taxon>
        <taxon>Hexapoda</taxon>
        <taxon>Insecta</taxon>
        <taxon>Pterygota</taxon>
        <taxon>Neoptera</taxon>
        <taxon>Endopterygota</taxon>
        <taxon>Coleoptera</taxon>
        <taxon>Polyphaga</taxon>
        <taxon>Cucujiformia</taxon>
        <taxon>Chrysomeloidea</taxon>
        <taxon>Chrysomelidae</taxon>
        <taxon>Galerucinae</taxon>
        <taxon>Diabroticina</taxon>
        <taxon>Diabroticites</taxon>
        <taxon>Diabrotica</taxon>
    </lineage>
</organism>
<evidence type="ECO:0000259" key="2">
    <source>
        <dbReference type="Pfam" id="PF08073"/>
    </source>
</evidence>